<dbReference type="RefSeq" id="WP_064564647.1">
    <property type="nucleotide sequence ID" value="NZ_FOKO01000003.1"/>
</dbReference>
<evidence type="ECO:0000313" key="2">
    <source>
        <dbReference type="Proteomes" id="UP000078227"/>
    </source>
</evidence>
<accession>A0ABN4Q1F5</accession>
<dbReference type="EMBL" id="CP014007">
    <property type="protein sequence ID" value="ANI81963.2"/>
    <property type="molecule type" value="Genomic_DNA"/>
</dbReference>
<gene>
    <name evidence="1" type="ORF">AWR26_07300</name>
</gene>
<reference evidence="1 2" key="1">
    <citation type="submission" date="2021-03" db="EMBL/GenBank/DDBJ databases">
        <authorList>
            <person name="Li Y."/>
            <person name="Li S."/>
            <person name="Chen M."/>
            <person name="Peng G."/>
            <person name="Tan Z."/>
            <person name="An Q."/>
        </authorList>
    </citation>
    <scope>NUCLEOTIDE SEQUENCE [LARGE SCALE GENOMIC DNA]</scope>
    <source>
        <strain evidence="1 2">Ola 51</strain>
    </source>
</reference>
<sequence>MIIPGLEANKYLDTSSADLEKNHTSITVDGTPRTLTLTDPATGNTITVVFRIAFFGMTFNRLDANSGSLYLVMTSTGLYPSGGCSGRTGVGTASGSSYSFGWGIPERKVTCYRSLQAQNGSFHGDVRITNFSLGYTLITPNPLEVYGGNYEGELVYNVGANGDLDFNAQSTSDDEIRILLKATVKHEFNLKFPTGGSSENVILGAEGGWKQWINGGKIPHSLSKEVPFSLFSSTKFTVAMQCEHDGGNQNCGLKNTQNSDIVPVEVMMTMPGFKSNGVDVKNMRMTSAVNKLAIDAPDSFIVDRRSHVDFRVLRPAVETMVKAPGSTWKGAVTLVFDAQTQ</sequence>
<protein>
    <recommendedName>
        <fullName evidence="3">Fimbrial protein</fullName>
    </recommendedName>
</protein>
<evidence type="ECO:0008006" key="3">
    <source>
        <dbReference type="Google" id="ProtNLM"/>
    </source>
</evidence>
<proteinExistence type="predicted"/>
<name>A0ABN4Q1F5_9ENTR</name>
<keyword evidence="2" id="KW-1185">Reference proteome</keyword>
<dbReference type="Proteomes" id="UP000078227">
    <property type="component" value="Chromosome"/>
</dbReference>
<organism evidence="1 2">
    <name type="scientific">Kosakonia oryzae</name>
    <dbReference type="NCBI Taxonomy" id="497725"/>
    <lineage>
        <taxon>Bacteria</taxon>
        <taxon>Pseudomonadati</taxon>
        <taxon>Pseudomonadota</taxon>
        <taxon>Gammaproteobacteria</taxon>
        <taxon>Enterobacterales</taxon>
        <taxon>Enterobacteriaceae</taxon>
        <taxon>Kosakonia</taxon>
    </lineage>
</organism>
<evidence type="ECO:0000313" key="1">
    <source>
        <dbReference type="EMBL" id="ANI81963.2"/>
    </source>
</evidence>